<keyword evidence="2 5" id="KW-0812">Transmembrane</keyword>
<evidence type="ECO:0000256" key="5">
    <source>
        <dbReference type="SAM" id="Phobius"/>
    </source>
</evidence>
<feature type="domain" description="ABC-2 type transporter transmembrane" evidence="6">
    <location>
        <begin position="313"/>
        <end position="535"/>
    </location>
</feature>
<feature type="transmembrane region" description="Helical" evidence="5">
    <location>
        <begin position="361"/>
        <end position="381"/>
    </location>
</feature>
<accession>A0ABY3TYN9</accession>
<dbReference type="PANTHER" id="PTHR43077:SF10">
    <property type="entry name" value="TRANSPORT PERMEASE PROTEIN"/>
    <property type="match status" value="1"/>
</dbReference>
<feature type="transmembrane region" description="Helical" evidence="5">
    <location>
        <begin position="393"/>
        <end position="421"/>
    </location>
</feature>
<protein>
    <submittedName>
        <fullName evidence="7">YhgE/Pip domain-containing protein</fullName>
    </submittedName>
</protein>
<proteinExistence type="predicted"/>
<feature type="domain" description="ABC-2 type transporter transmembrane" evidence="6">
    <location>
        <begin position="28"/>
        <end position="162"/>
    </location>
</feature>
<evidence type="ECO:0000256" key="4">
    <source>
        <dbReference type="ARBA" id="ARBA00023136"/>
    </source>
</evidence>
<dbReference type="InterPro" id="IPR051328">
    <property type="entry name" value="T7SS_ABC-Transporter"/>
</dbReference>
<reference evidence="7" key="1">
    <citation type="submission" date="2022-08" db="EMBL/GenBank/DDBJ databases">
        <title>Complete genome sequence of 14 non-tuberculosis mycobacteria type-strains.</title>
        <authorList>
            <person name="Igarashi Y."/>
            <person name="Osugi A."/>
            <person name="Mitarai S."/>
        </authorList>
    </citation>
    <scope>NUCLEOTIDE SEQUENCE</scope>
    <source>
        <strain evidence="7">DSM 45575</strain>
    </source>
</reference>
<evidence type="ECO:0000256" key="3">
    <source>
        <dbReference type="ARBA" id="ARBA00022989"/>
    </source>
</evidence>
<dbReference type="InterPro" id="IPR017501">
    <property type="entry name" value="Phage_infect_YhgE_C"/>
</dbReference>
<keyword evidence="8" id="KW-1185">Reference proteome</keyword>
<dbReference type="PANTHER" id="PTHR43077">
    <property type="entry name" value="TRANSPORT PERMEASE YVFS-RELATED"/>
    <property type="match status" value="1"/>
</dbReference>
<dbReference type="NCBIfam" id="TIGR03061">
    <property type="entry name" value="pip_yhgE_Nterm"/>
    <property type="match status" value="1"/>
</dbReference>
<feature type="transmembrane region" description="Helical" evidence="5">
    <location>
        <begin position="521"/>
        <end position="539"/>
    </location>
</feature>
<feature type="transmembrane region" description="Helical" evidence="5">
    <location>
        <begin position="433"/>
        <end position="453"/>
    </location>
</feature>
<gene>
    <name evidence="7" type="ORF">MIU77_18585</name>
</gene>
<dbReference type="NCBIfam" id="TIGR03062">
    <property type="entry name" value="pip_yhgE_Cterm"/>
    <property type="match status" value="1"/>
</dbReference>
<keyword evidence="4 5" id="KW-0472">Membrane</keyword>
<evidence type="ECO:0000313" key="8">
    <source>
        <dbReference type="Proteomes" id="UP001055200"/>
    </source>
</evidence>
<keyword evidence="3 5" id="KW-1133">Transmembrane helix</keyword>
<name>A0ABY3TYN9_9MYCO</name>
<sequence length="557" mass="58829">MTALRLALLEFRRFRRPQRWIVPVALALIPLLYGSLYLWSNWDPYGKTAEIPVAVVVQDEPAVANGQLIDAGGQFAEQLRASGKFQWHFTDADDADEGLRHGRYYFTITVPPDFSAKLASAENPTPQRASLDITLNDANNYLVGIIAQTARSELEEQINSAAHGAYARAVYGELTQVKQQLKIAAEGAHRLVDGTVLAQQGSAALTEGIDAVQAGSAAIGDGVAQVSTTSAAADAAITQVIDAVVALIPEDEPHLDGLKQALRAAENLLQALTTGAQRVTAGATQISTALGPLKSGSMTLQSGADQTNSGATELSDVIDGALHKIPDTSPQQTAAASDVLSSPVEISTENLNPAGVYGRGFTPFFFAIALWVVGVLAYLFFRPANLRAWAGRVSALTVAVGGWLPAAVVTAVGGLVLYGVVAAGLGLKPDHPLWLAGLLVLAAGSFMAIDHFLRVTFGVIGGGLSLALLIIQLTSCGGLYPIETMPAPFRVIHPLIPMTYVVDGLRVAVSGGLTGNLIRDILVLTGFLVVFLGATTLMLRRQRIWTIARLHPRIETG</sequence>
<evidence type="ECO:0000256" key="1">
    <source>
        <dbReference type="ARBA" id="ARBA00004141"/>
    </source>
</evidence>
<evidence type="ECO:0000313" key="7">
    <source>
        <dbReference type="EMBL" id="ULN52793.1"/>
    </source>
</evidence>
<dbReference type="RefSeq" id="WP_240171064.1">
    <property type="nucleotide sequence ID" value="NZ_CP092365.1"/>
</dbReference>
<organism evidence="7 8">
    <name type="scientific">Mycolicibacillus parakoreensis</name>
    <dbReference type="NCBI Taxonomy" id="1069221"/>
    <lineage>
        <taxon>Bacteria</taxon>
        <taxon>Bacillati</taxon>
        <taxon>Actinomycetota</taxon>
        <taxon>Actinomycetes</taxon>
        <taxon>Mycobacteriales</taxon>
        <taxon>Mycobacteriaceae</taxon>
        <taxon>Mycolicibacillus</taxon>
    </lineage>
</organism>
<dbReference type="Pfam" id="PF12698">
    <property type="entry name" value="ABC2_membrane_3"/>
    <property type="match status" value="2"/>
</dbReference>
<dbReference type="InterPro" id="IPR013525">
    <property type="entry name" value="ABC2_TM"/>
</dbReference>
<comment type="subcellular location">
    <subcellularLocation>
        <location evidence="1">Membrane</location>
        <topology evidence="1">Multi-pass membrane protein</topology>
    </subcellularLocation>
</comment>
<feature type="transmembrane region" description="Helical" evidence="5">
    <location>
        <begin position="460"/>
        <end position="480"/>
    </location>
</feature>
<dbReference type="Gene3D" id="3.40.1710.10">
    <property type="entry name" value="abc type-2 transporter like domain"/>
    <property type="match status" value="1"/>
</dbReference>
<feature type="transmembrane region" description="Helical" evidence="5">
    <location>
        <begin position="20"/>
        <end position="39"/>
    </location>
</feature>
<evidence type="ECO:0000256" key="2">
    <source>
        <dbReference type="ARBA" id="ARBA00022692"/>
    </source>
</evidence>
<dbReference type="InterPro" id="IPR017500">
    <property type="entry name" value="Phage_infect_YhgE_N"/>
</dbReference>
<evidence type="ECO:0000259" key="6">
    <source>
        <dbReference type="Pfam" id="PF12698"/>
    </source>
</evidence>
<dbReference type="Proteomes" id="UP001055200">
    <property type="component" value="Chromosome"/>
</dbReference>
<dbReference type="EMBL" id="CP092365">
    <property type="protein sequence ID" value="ULN52793.1"/>
    <property type="molecule type" value="Genomic_DNA"/>
</dbReference>